<sequence length="293" mass="32885">MKKINRIAILIISVLIVFESCSVQDHLRPAASDPYSNCLLIQDYDIAIIKIQPDSKLKVGDTHPGPSGFGEIVGKVTEIIDINGQKYALAQGGVGGNDYGYDSQGRVSHYVTDYFLERGAPTYDYAYEPGKIIEKYQNAGLTPVYTTTYTLNEYGLIPAKDVTYDKDGYEIERRFLIDYEGTTGYTKKTILDGNVVKTETKDKSGEYFTTYEYDLTKPNLPNPLPFLGKKDRNLLIKTTTVYTKIADSSTSTNSSIEYRYTFDGDGKVIQKFAISTYDGKQNVSARSYKYKCQ</sequence>
<gene>
    <name evidence="1" type="ORF">EHT25_32040</name>
</gene>
<accession>A0A3P1B9G3</accession>
<evidence type="ECO:0000313" key="2">
    <source>
        <dbReference type="Proteomes" id="UP000271925"/>
    </source>
</evidence>
<dbReference type="RefSeq" id="WP_124879543.1">
    <property type="nucleotide sequence ID" value="NZ_RQJO01000017.1"/>
</dbReference>
<dbReference type="EMBL" id="RQJO01000017">
    <property type="protein sequence ID" value="RRA97678.1"/>
    <property type="molecule type" value="Genomic_DNA"/>
</dbReference>
<dbReference type="OrthoDB" id="958326at2"/>
<reference evidence="1 2" key="1">
    <citation type="submission" date="2018-11" db="EMBL/GenBank/DDBJ databases">
        <authorList>
            <person name="Zhou Z."/>
            <person name="Wang G."/>
        </authorList>
    </citation>
    <scope>NUCLEOTIDE SEQUENCE [LARGE SCALE GENOMIC DNA]</scope>
    <source>
        <strain evidence="1 2">KCTC52004</strain>
    </source>
</reference>
<dbReference type="Proteomes" id="UP000271925">
    <property type="component" value="Unassembled WGS sequence"/>
</dbReference>
<comment type="caution">
    <text evidence="1">The sequence shown here is derived from an EMBL/GenBank/DDBJ whole genome shotgun (WGS) entry which is preliminary data.</text>
</comment>
<protein>
    <recommendedName>
        <fullName evidence="3">DUF4595 domain-containing protein</fullName>
    </recommendedName>
</protein>
<evidence type="ECO:0008006" key="3">
    <source>
        <dbReference type="Google" id="ProtNLM"/>
    </source>
</evidence>
<name>A0A3P1B9G3_9BACT</name>
<proteinExistence type="predicted"/>
<evidence type="ECO:0000313" key="1">
    <source>
        <dbReference type="EMBL" id="RRA97678.1"/>
    </source>
</evidence>
<dbReference type="AlphaFoldDB" id="A0A3P1B9G3"/>
<keyword evidence="2" id="KW-1185">Reference proteome</keyword>
<organism evidence="1 2">
    <name type="scientific">Larkinella rosea</name>
    <dbReference type="NCBI Taxonomy" id="2025312"/>
    <lineage>
        <taxon>Bacteria</taxon>
        <taxon>Pseudomonadati</taxon>
        <taxon>Bacteroidota</taxon>
        <taxon>Cytophagia</taxon>
        <taxon>Cytophagales</taxon>
        <taxon>Spirosomataceae</taxon>
        <taxon>Larkinella</taxon>
    </lineage>
</organism>